<accession>A0ABQ9E687</accession>
<evidence type="ECO:0000313" key="2">
    <source>
        <dbReference type="Proteomes" id="UP001217089"/>
    </source>
</evidence>
<dbReference type="EMBL" id="JARBDR010000921">
    <property type="protein sequence ID" value="KAJ8299387.1"/>
    <property type="molecule type" value="Genomic_DNA"/>
</dbReference>
<proteinExistence type="predicted"/>
<evidence type="ECO:0000313" key="1">
    <source>
        <dbReference type="EMBL" id="KAJ8299387.1"/>
    </source>
</evidence>
<dbReference type="Proteomes" id="UP001217089">
    <property type="component" value="Unassembled WGS sequence"/>
</dbReference>
<name>A0ABQ9E687_TEGGR</name>
<gene>
    <name evidence="1" type="ORF">KUTeg_023447</name>
</gene>
<reference evidence="1 2" key="1">
    <citation type="submission" date="2022-12" db="EMBL/GenBank/DDBJ databases">
        <title>Chromosome-level genome of Tegillarca granosa.</title>
        <authorList>
            <person name="Kim J."/>
        </authorList>
    </citation>
    <scope>NUCLEOTIDE SEQUENCE [LARGE SCALE GENOMIC DNA]</scope>
    <source>
        <strain evidence="1">Teg-2019</strain>
        <tissue evidence="1">Adductor muscle</tissue>
    </source>
</reference>
<keyword evidence="2" id="KW-1185">Reference proteome</keyword>
<organism evidence="1 2">
    <name type="scientific">Tegillarca granosa</name>
    <name type="common">Malaysian cockle</name>
    <name type="synonym">Anadara granosa</name>
    <dbReference type="NCBI Taxonomy" id="220873"/>
    <lineage>
        <taxon>Eukaryota</taxon>
        <taxon>Metazoa</taxon>
        <taxon>Spiralia</taxon>
        <taxon>Lophotrochozoa</taxon>
        <taxon>Mollusca</taxon>
        <taxon>Bivalvia</taxon>
        <taxon>Autobranchia</taxon>
        <taxon>Pteriomorphia</taxon>
        <taxon>Arcoida</taxon>
        <taxon>Arcoidea</taxon>
        <taxon>Arcidae</taxon>
        <taxon>Tegillarca</taxon>
    </lineage>
</organism>
<protein>
    <submittedName>
        <fullName evidence="1">Uncharacterized protein</fullName>
    </submittedName>
</protein>
<comment type="caution">
    <text evidence="1">The sequence shown here is derived from an EMBL/GenBank/DDBJ whole genome shotgun (WGS) entry which is preliminary data.</text>
</comment>
<sequence length="211" mass="23937">MSAAIANINNLLAAKMPRKKKKPGPKARVVGMLLYLLPEGGDLPKLTRMDPLIQVHQDKGFGYPSICYNNNLTARRYPMDINLKGEAMKATIRSLYGTTLNDKDFELFTVSNDKKLSPAPFCARHFRENRYKGRIIIMIKKNPNVLCVNNSAPFTITATDMHQSDYSVFQPDPATECNQHYFDSEILPVVKIETDGEEFDSEVLQTPEHHY</sequence>